<dbReference type="PANTHER" id="PTHR31286">
    <property type="entry name" value="GLYCINE-RICH CELL WALL STRUCTURAL PROTEIN 1.8-LIKE"/>
    <property type="match status" value="1"/>
</dbReference>
<keyword evidence="1" id="KW-0479">Metal-binding</keyword>
<dbReference type="InterPro" id="IPR025558">
    <property type="entry name" value="DUF4283"/>
</dbReference>
<reference evidence="4 5" key="1">
    <citation type="submission" date="2024-04" db="EMBL/GenBank/DDBJ databases">
        <authorList>
            <person name="Fracassetti M."/>
        </authorList>
    </citation>
    <scope>NUCLEOTIDE SEQUENCE [LARGE SCALE GENOMIC DNA]</scope>
</reference>
<accession>A0AAV2EWH9</accession>
<dbReference type="PANTHER" id="PTHR31286:SF167">
    <property type="entry name" value="OS09G0268800 PROTEIN"/>
    <property type="match status" value="1"/>
</dbReference>
<proteinExistence type="predicted"/>
<gene>
    <name evidence="4" type="ORF">LTRI10_LOCUS30920</name>
</gene>
<evidence type="ECO:0000256" key="2">
    <source>
        <dbReference type="SAM" id="MobiDB-lite"/>
    </source>
</evidence>
<dbReference type="EMBL" id="OZ034818">
    <property type="protein sequence ID" value="CAL1390112.1"/>
    <property type="molecule type" value="Genomic_DNA"/>
</dbReference>
<evidence type="ECO:0000259" key="3">
    <source>
        <dbReference type="PROSITE" id="PS50158"/>
    </source>
</evidence>
<dbReference type="InterPro" id="IPR040256">
    <property type="entry name" value="At4g02000-like"/>
</dbReference>
<keyword evidence="1" id="KW-0862">Zinc</keyword>
<keyword evidence="1" id="KW-0863">Zinc-finger</keyword>
<keyword evidence="5" id="KW-1185">Reference proteome</keyword>
<feature type="domain" description="CCHC-type" evidence="3">
    <location>
        <begin position="208"/>
        <end position="223"/>
    </location>
</feature>
<protein>
    <recommendedName>
        <fullName evidence="3">CCHC-type domain-containing protein</fullName>
    </recommendedName>
</protein>
<dbReference type="Pfam" id="PF14111">
    <property type="entry name" value="DUF4283"/>
    <property type="match status" value="1"/>
</dbReference>
<evidence type="ECO:0000313" key="4">
    <source>
        <dbReference type="EMBL" id="CAL1390112.1"/>
    </source>
</evidence>
<evidence type="ECO:0000313" key="5">
    <source>
        <dbReference type="Proteomes" id="UP001497516"/>
    </source>
</evidence>
<dbReference type="AlphaFoldDB" id="A0AAV2EWH9"/>
<dbReference type="SMART" id="SM00343">
    <property type="entry name" value="ZnF_C2HC"/>
    <property type="match status" value="1"/>
</dbReference>
<dbReference type="InterPro" id="IPR025836">
    <property type="entry name" value="Zn_knuckle_CX2CX4HX4C"/>
</dbReference>
<dbReference type="Pfam" id="PF14392">
    <property type="entry name" value="zf-CCHC_4"/>
    <property type="match status" value="1"/>
</dbReference>
<dbReference type="PROSITE" id="PS50158">
    <property type="entry name" value="ZF_CCHC"/>
    <property type="match status" value="1"/>
</dbReference>
<evidence type="ECO:0000256" key="1">
    <source>
        <dbReference type="PROSITE-ProRule" id="PRU00047"/>
    </source>
</evidence>
<organism evidence="4 5">
    <name type="scientific">Linum trigynum</name>
    <dbReference type="NCBI Taxonomy" id="586398"/>
    <lineage>
        <taxon>Eukaryota</taxon>
        <taxon>Viridiplantae</taxon>
        <taxon>Streptophyta</taxon>
        <taxon>Embryophyta</taxon>
        <taxon>Tracheophyta</taxon>
        <taxon>Spermatophyta</taxon>
        <taxon>Magnoliopsida</taxon>
        <taxon>eudicotyledons</taxon>
        <taxon>Gunneridae</taxon>
        <taxon>Pentapetalae</taxon>
        <taxon>rosids</taxon>
        <taxon>fabids</taxon>
        <taxon>Malpighiales</taxon>
        <taxon>Linaceae</taxon>
        <taxon>Linum</taxon>
    </lineage>
</organism>
<dbReference type="Proteomes" id="UP001497516">
    <property type="component" value="Chromosome 5"/>
</dbReference>
<dbReference type="GO" id="GO:0008270">
    <property type="term" value="F:zinc ion binding"/>
    <property type="evidence" value="ECO:0007669"/>
    <property type="project" value="UniProtKB-KW"/>
</dbReference>
<feature type="compositionally biased region" description="Basic and acidic residues" evidence="2">
    <location>
        <begin position="446"/>
        <end position="457"/>
    </location>
</feature>
<feature type="region of interest" description="Disordered" evidence="2">
    <location>
        <begin position="380"/>
        <end position="482"/>
    </location>
</feature>
<name>A0AAV2EWH9_9ROSI</name>
<dbReference type="GO" id="GO:0003676">
    <property type="term" value="F:nucleic acid binding"/>
    <property type="evidence" value="ECO:0007669"/>
    <property type="project" value="InterPro"/>
</dbReference>
<feature type="compositionally biased region" description="Basic and acidic residues" evidence="2">
    <location>
        <begin position="395"/>
        <end position="405"/>
    </location>
</feature>
<dbReference type="InterPro" id="IPR001878">
    <property type="entry name" value="Znf_CCHC"/>
</dbReference>
<sequence length="482" mass="55046">MATELEKRLTNFHLSEEEESIIKVEDDDVDVRVEEIIEDLGVVGSLQGTRSPGAKFMKTALIAAWKTKKDFVIQPIGERLYAFQFFSKEDREKALYGGPWHFDNQLIILKPVERDKEVSELDFTETDIWVRIRKLPPKMRTVRMAEKIGALFGSLKVLDADSSEPWSNYMRIRVSFNVTKPLRRGVLLSNGAENIWYKVAYEKLPNFCYNCGILGHLKRNCKEEILPDEEAQYGGWLRANSPVKKMKSRNKSEVERLALLWSEAKQSKTGDYSGESTIGKTETQGLEQPTIQIPPKTPRRRLFDLIKAGNEKQAVNSLEDEETIRKKHVNKDTERQMGNCEGMTAGMLEEGKKKESYTIKEKERDQLDQEVSGLALLGLKESVEKQRNYTGAQRSSDREENEKKAGLKTWTRLKKEEKAQGGTNGRKFTGEKRRSEEDLDIDSEEIIEKAGWKDGKRSKGMAAETTCEPEADPAKQQGRLSQ</sequence>